<dbReference type="EMBL" id="DVHA01000046">
    <property type="protein sequence ID" value="HIR60238.1"/>
    <property type="molecule type" value="Genomic_DNA"/>
</dbReference>
<reference evidence="1" key="2">
    <citation type="journal article" date="2021" name="PeerJ">
        <title>Extensive microbial diversity within the chicken gut microbiome revealed by metagenomics and culture.</title>
        <authorList>
            <person name="Gilroy R."/>
            <person name="Ravi A."/>
            <person name="Getino M."/>
            <person name="Pursley I."/>
            <person name="Horton D.L."/>
            <person name="Alikhan N.F."/>
            <person name="Baker D."/>
            <person name="Gharbi K."/>
            <person name="Hall N."/>
            <person name="Watson M."/>
            <person name="Adriaenssens E.M."/>
            <person name="Foster-Nyarko E."/>
            <person name="Jarju S."/>
            <person name="Secka A."/>
            <person name="Antonio M."/>
            <person name="Oren A."/>
            <person name="Chaudhuri R.R."/>
            <person name="La Ragione R."/>
            <person name="Hildebrand F."/>
            <person name="Pallen M.J."/>
        </authorList>
    </citation>
    <scope>NUCLEOTIDE SEQUENCE</scope>
    <source>
        <strain evidence="1">CHK189-12415</strain>
    </source>
</reference>
<dbReference type="AlphaFoldDB" id="A0A9D1DWF5"/>
<proteinExistence type="predicted"/>
<sequence length="133" mass="14040">MAAEITAWFQNIDDAEAAARELRRRGRGIRSLRIRQPRPRTGEGGSAAFQALALYASPSAQAAVGGSMPFATPGYFPGLWEDAAAAEAGDGPAKRKDSLMIIRTEDGSARQVAAILTALHASHVKLTPGLPRS</sequence>
<dbReference type="Proteomes" id="UP000824241">
    <property type="component" value="Unassembled WGS sequence"/>
</dbReference>
<evidence type="ECO:0000313" key="1">
    <source>
        <dbReference type="EMBL" id="HIR60238.1"/>
    </source>
</evidence>
<accession>A0A9D1DWF5</accession>
<name>A0A9D1DWF5_9FIRM</name>
<organism evidence="1 2">
    <name type="scientific">Candidatus Faecivivens stercoravium</name>
    <dbReference type="NCBI Taxonomy" id="2840803"/>
    <lineage>
        <taxon>Bacteria</taxon>
        <taxon>Bacillati</taxon>
        <taxon>Bacillota</taxon>
        <taxon>Clostridia</taxon>
        <taxon>Eubacteriales</taxon>
        <taxon>Oscillospiraceae</taxon>
        <taxon>Oscillospiraceae incertae sedis</taxon>
        <taxon>Candidatus Faecivivens</taxon>
    </lineage>
</organism>
<comment type="caution">
    <text evidence="1">The sequence shown here is derived from an EMBL/GenBank/DDBJ whole genome shotgun (WGS) entry which is preliminary data.</text>
</comment>
<reference evidence="1" key="1">
    <citation type="submission" date="2020-10" db="EMBL/GenBank/DDBJ databases">
        <authorList>
            <person name="Gilroy R."/>
        </authorList>
    </citation>
    <scope>NUCLEOTIDE SEQUENCE</scope>
    <source>
        <strain evidence="1">CHK189-12415</strain>
    </source>
</reference>
<protein>
    <submittedName>
        <fullName evidence="1">Uncharacterized protein</fullName>
    </submittedName>
</protein>
<evidence type="ECO:0000313" key="2">
    <source>
        <dbReference type="Proteomes" id="UP000824241"/>
    </source>
</evidence>
<gene>
    <name evidence="1" type="ORF">IAB37_01505</name>
</gene>